<name>A0AB39WYI8_9PSED</name>
<protein>
    <recommendedName>
        <fullName evidence="3">ATP-grasp-modified RiPP</fullName>
    </recommendedName>
</protein>
<evidence type="ECO:0008006" key="3">
    <source>
        <dbReference type="Google" id="ProtNLM"/>
    </source>
</evidence>
<evidence type="ECO:0000313" key="2">
    <source>
        <dbReference type="EMBL" id="XDV05630.1"/>
    </source>
</evidence>
<dbReference type="AlphaFoldDB" id="A0AB39WYI8"/>
<dbReference type="RefSeq" id="WP_162939325.1">
    <property type="nucleotide sequence ID" value="NZ_CP165623.1"/>
</dbReference>
<feature type="compositionally biased region" description="Acidic residues" evidence="1">
    <location>
        <begin position="48"/>
        <end position="58"/>
    </location>
</feature>
<evidence type="ECO:0000256" key="1">
    <source>
        <dbReference type="SAM" id="MobiDB-lite"/>
    </source>
</evidence>
<organism evidence="2">
    <name type="scientific">Pseudomonas sp. WC2401</name>
    <dbReference type="NCBI Taxonomy" id="3234143"/>
    <lineage>
        <taxon>Bacteria</taxon>
        <taxon>Pseudomonadati</taxon>
        <taxon>Pseudomonadota</taxon>
        <taxon>Gammaproteobacteria</taxon>
        <taxon>Pseudomonadales</taxon>
        <taxon>Pseudomonadaceae</taxon>
        <taxon>Pseudomonas</taxon>
    </lineage>
</organism>
<accession>A0AB39WYI8</accession>
<reference evidence="2" key="1">
    <citation type="submission" date="2024-07" db="EMBL/GenBank/DDBJ databases">
        <authorList>
            <person name="Biller S.J."/>
        </authorList>
    </citation>
    <scope>NUCLEOTIDE SEQUENCE</scope>
    <source>
        <strain evidence="2">WC2401</strain>
    </source>
</reference>
<gene>
    <name evidence="2" type="ORF">AB3G35_21635</name>
</gene>
<feature type="compositionally biased region" description="Basic and acidic residues" evidence="1">
    <location>
        <begin position="1"/>
        <end position="12"/>
    </location>
</feature>
<proteinExistence type="predicted"/>
<sequence length="58" mass="6246">MTQDNEKLHEQPPSETTRTAGTPWHVKNPDGSVHGGNGIQPGSHDTPADDSQDEPLTE</sequence>
<dbReference type="EMBL" id="CP165623">
    <property type="protein sequence ID" value="XDV05630.1"/>
    <property type="molecule type" value="Genomic_DNA"/>
</dbReference>
<feature type="region of interest" description="Disordered" evidence="1">
    <location>
        <begin position="1"/>
        <end position="58"/>
    </location>
</feature>